<dbReference type="EMBL" id="JABFCY010000014">
    <property type="protein sequence ID" value="NNU62445.1"/>
    <property type="molecule type" value="Genomic_DNA"/>
</dbReference>
<gene>
    <name evidence="1" type="ORF">HKX02_19610</name>
</gene>
<reference evidence="1 2" key="1">
    <citation type="submission" date="2020-05" db="EMBL/GenBank/DDBJ databases">
        <title>Draft Genome Sequence of Ochrobactrum soli Isolated from Stable Fly Gut.</title>
        <authorList>
            <person name="Pileggi M.T."/>
            <person name="Vazhakkala L.J."/>
            <person name="Wong C.N."/>
        </authorList>
    </citation>
    <scope>NUCLEOTIDE SEQUENCE [LARGE SCALE GENOMIC DNA]</scope>
    <source>
        <strain evidence="1 2">MTP-C0764</strain>
    </source>
</reference>
<accession>A0A849KKW1</accession>
<evidence type="ECO:0000313" key="2">
    <source>
        <dbReference type="Proteomes" id="UP000574931"/>
    </source>
</evidence>
<organism evidence="1 2">
    <name type="scientific">Ochrobactrum soli</name>
    <dbReference type="NCBI Taxonomy" id="2448455"/>
    <lineage>
        <taxon>Bacteria</taxon>
        <taxon>Pseudomonadati</taxon>
        <taxon>Pseudomonadota</taxon>
        <taxon>Alphaproteobacteria</taxon>
        <taxon>Hyphomicrobiales</taxon>
        <taxon>Brucellaceae</taxon>
        <taxon>Brucella/Ochrobactrum group</taxon>
        <taxon>Ochrobactrum</taxon>
    </lineage>
</organism>
<keyword evidence="2" id="KW-1185">Reference proteome</keyword>
<protein>
    <submittedName>
        <fullName evidence="1">Uncharacterized protein</fullName>
    </submittedName>
</protein>
<dbReference type="Proteomes" id="UP000574931">
    <property type="component" value="Unassembled WGS sequence"/>
</dbReference>
<comment type="caution">
    <text evidence="1">The sequence shown here is derived from an EMBL/GenBank/DDBJ whole genome shotgun (WGS) entry which is preliminary data.</text>
</comment>
<evidence type="ECO:0000313" key="1">
    <source>
        <dbReference type="EMBL" id="NNU62445.1"/>
    </source>
</evidence>
<sequence length="95" mass="10258">MATPTKFHGSNMKLLPPAGSENVEPLHTFTNGCCSVSCWELSPEEQAEIIRTGRVFLSVFSGRSQAPVFVGSEDTVRSVVVDFGGVWAREKGGNQ</sequence>
<dbReference type="RefSeq" id="WP_171318894.1">
    <property type="nucleotide sequence ID" value="NZ_JABFCY010000014.1"/>
</dbReference>
<dbReference type="AlphaFoldDB" id="A0A849KKW1"/>
<name>A0A849KKW1_9HYPH</name>
<proteinExistence type="predicted"/>